<organism evidence="3 4">
    <name type="scientific">Amphibacillus marinus</name>
    <dbReference type="NCBI Taxonomy" id="872970"/>
    <lineage>
        <taxon>Bacteria</taxon>
        <taxon>Bacillati</taxon>
        <taxon>Bacillota</taxon>
        <taxon>Bacilli</taxon>
        <taxon>Bacillales</taxon>
        <taxon>Bacillaceae</taxon>
        <taxon>Amphibacillus</taxon>
    </lineage>
</organism>
<dbReference type="SMART" id="SM01061">
    <property type="entry name" value="CAT_RBD"/>
    <property type="match status" value="1"/>
</dbReference>
<evidence type="ECO:0000259" key="2">
    <source>
        <dbReference type="PROSITE" id="PS51372"/>
    </source>
</evidence>
<keyword evidence="4" id="KW-1185">Reference proteome</keyword>
<dbReference type="Pfam" id="PF03123">
    <property type="entry name" value="CAT_RBD"/>
    <property type="match status" value="1"/>
</dbReference>
<dbReference type="GO" id="GO:0003723">
    <property type="term" value="F:RNA binding"/>
    <property type="evidence" value="ECO:0007669"/>
    <property type="project" value="InterPro"/>
</dbReference>
<evidence type="ECO:0000256" key="1">
    <source>
        <dbReference type="ARBA" id="ARBA00022737"/>
    </source>
</evidence>
<dbReference type="SUPFAM" id="SSF50151">
    <property type="entry name" value="SacY-like RNA-binding domain"/>
    <property type="match status" value="1"/>
</dbReference>
<dbReference type="NCBIfam" id="NF046042">
    <property type="entry name" value="LicT"/>
    <property type="match status" value="1"/>
</dbReference>
<dbReference type="Proteomes" id="UP000199300">
    <property type="component" value="Unassembled WGS sequence"/>
</dbReference>
<dbReference type="InterPro" id="IPR036634">
    <property type="entry name" value="PRD_sf"/>
</dbReference>
<dbReference type="Gene3D" id="1.10.1790.10">
    <property type="entry name" value="PRD domain"/>
    <property type="match status" value="2"/>
</dbReference>
<reference evidence="3 4" key="1">
    <citation type="submission" date="2016-10" db="EMBL/GenBank/DDBJ databases">
        <authorList>
            <person name="de Groot N.N."/>
        </authorList>
    </citation>
    <scope>NUCLEOTIDE SEQUENCE [LARGE SCALE GENOMIC DNA]</scope>
    <source>
        <strain evidence="3 4">CGMCC 1.10434</strain>
    </source>
</reference>
<dbReference type="SUPFAM" id="SSF63520">
    <property type="entry name" value="PTS-regulatory domain, PRD"/>
    <property type="match status" value="2"/>
</dbReference>
<dbReference type="RefSeq" id="WP_091497075.1">
    <property type="nucleotide sequence ID" value="NZ_FODJ01000005.1"/>
</dbReference>
<dbReference type="AlphaFoldDB" id="A0A1H8N9L2"/>
<feature type="domain" description="PRD" evidence="2">
    <location>
        <begin position="65"/>
        <end position="170"/>
    </location>
</feature>
<dbReference type="InterPro" id="IPR011608">
    <property type="entry name" value="PRD"/>
</dbReference>
<dbReference type="PANTHER" id="PTHR30185">
    <property type="entry name" value="CRYPTIC BETA-GLUCOSIDE BGL OPERON ANTITERMINATOR"/>
    <property type="match status" value="1"/>
</dbReference>
<evidence type="ECO:0000313" key="3">
    <source>
        <dbReference type="EMBL" id="SEO26300.1"/>
    </source>
</evidence>
<dbReference type="InterPro" id="IPR050661">
    <property type="entry name" value="BglG_antiterminators"/>
</dbReference>
<dbReference type="InterPro" id="IPR036650">
    <property type="entry name" value="CAT_RNA-bd_dom_sf"/>
</dbReference>
<feature type="domain" description="PRD" evidence="2">
    <location>
        <begin position="171"/>
        <end position="280"/>
    </location>
</feature>
<dbReference type="InterPro" id="IPR004341">
    <property type="entry name" value="CAT_RNA-bd_dom"/>
</dbReference>
<dbReference type="Pfam" id="PF00874">
    <property type="entry name" value="PRD"/>
    <property type="match status" value="2"/>
</dbReference>
<protein>
    <submittedName>
        <fullName evidence="3">Transcriptional antiterminator, BglG family</fullName>
    </submittedName>
</protein>
<dbReference type="PANTHER" id="PTHR30185:SF15">
    <property type="entry name" value="CRYPTIC BETA-GLUCOSIDE BGL OPERON ANTITERMINATOR"/>
    <property type="match status" value="1"/>
</dbReference>
<sequence length="280" mass="32128">MKLKKALNNNVVLATTDQHEEVVAFGPGISFGLKPGAVIDQNKINKIFTLATKDFSLKLADLLSEIPIEYVEIAEDIIDYARNTLSASISDYAILTLTDHLYFAVTRYQRGEEIRNVLLWEAKKFYREEFKVGLKALELIKDKLNVRFNEDEAGFIAMHIINTQTEGNEIDKTVKITNIVQDILGIIKYHFNLVYDEDSWNYGRLVTHLKFFAQRIVANDHLANNEDDLYPRVQSKYPAAFACAQKIKTYVENGYQKEISESEIVYLVLHIARLTIRNDS</sequence>
<dbReference type="STRING" id="872970.SAMN04488134_105176"/>
<keyword evidence="1" id="KW-0677">Repeat</keyword>
<dbReference type="Gene3D" id="2.30.24.10">
    <property type="entry name" value="CAT RNA-binding domain"/>
    <property type="match status" value="1"/>
</dbReference>
<dbReference type="PROSITE" id="PS51372">
    <property type="entry name" value="PRD_2"/>
    <property type="match status" value="2"/>
</dbReference>
<evidence type="ECO:0000313" key="4">
    <source>
        <dbReference type="Proteomes" id="UP000199300"/>
    </source>
</evidence>
<dbReference type="OrthoDB" id="9813552at2"/>
<dbReference type="GO" id="GO:0006355">
    <property type="term" value="P:regulation of DNA-templated transcription"/>
    <property type="evidence" value="ECO:0007669"/>
    <property type="project" value="InterPro"/>
</dbReference>
<name>A0A1H8N9L2_9BACI</name>
<dbReference type="EMBL" id="FODJ01000005">
    <property type="protein sequence ID" value="SEO26300.1"/>
    <property type="molecule type" value="Genomic_DNA"/>
</dbReference>
<gene>
    <name evidence="3" type="ORF">SAMN04488134_105176</name>
</gene>
<accession>A0A1H8N9L2</accession>
<proteinExistence type="predicted"/>